<reference evidence="1" key="1">
    <citation type="submission" date="2021-01" db="EMBL/GenBank/DDBJ databases">
        <title>Genomic Encyclopedia of Type Strains, Phase IV (KMG-IV): sequencing the most valuable type-strain genomes for metagenomic binning, comparative biology and taxonomic classification.</title>
        <authorList>
            <person name="Goeker M."/>
        </authorList>
    </citation>
    <scope>NUCLEOTIDE SEQUENCE</scope>
    <source>
        <strain evidence="1">DSM 23230</strain>
    </source>
</reference>
<dbReference type="AlphaFoldDB" id="A0A938XU33"/>
<proteinExistence type="predicted"/>
<evidence type="ECO:0000313" key="2">
    <source>
        <dbReference type="Proteomes" id="UP000774000"/>
    </source>
</evidence>
<name>A0A938XU33_9FIRM</name>
<dbReference type="EMBL" id="JAFBDQ010000014">
    <property type="protein sequence ID" value="MBM7557545.1"/>
    <property type="molecule type" value="Genomic_DNA"/>
</dbReference>
<sequence length="114" mass="12797">MRMRNMLADALLPSVNTSSFALGVGATLLTLRYMPELDIEEMSEDIKERAQNMKEKMAQMDLETTAYDDIDTTNEQNFQSPDDVAVIGSSPSVEKLQSQISKLQVQLNQLKNNI</sequence>
<evidence type="ECO:0000313" key="1">
    <source>
        <dbReference type="EMBL" id="MBM7557545.1"/>
    </source>
</evidence>
<comment type="caution">
    <text evidence="1">The sequence shown here is derived from an EMBL/GenBank/DDBJ whole genome shotgun (WGS) entry which is preliminary data.</text>
</comment>
<accession>A0A938XU33</accession>
<organism evidence="1 2">
    <name type="scientific">Halanaerobacter jeridensis</name>
    <dbReference type="NCBI Taxonomy" id="706427"/>
    <lineage>
        <taxon>Bacteria</taxon>
        <taxon>Bacillati</taxon>
        <taxon>Bacillota</taxon>
        <taxon>Clostridia</taxon>
        <taxon>Halanaerobiales</taxon>
        <taxon>Halobacteroidaceae</taxon>
        <taxon>Halanaerobacter</taxon>
    </lineage>
</organism>
<dbReference type="RefSeq" id="WP_204702295.1">
    <property type="nucleotide sequence ID" value="NZ_JAFBDQ010000014.1"/>
</dbReference>
<gene>
    <name evidence="1" type="ORF">JOC47_002411</name>
</gene>
<keyword evidence="2" id="KW-1185">Reference proteome</keyword>
<dbReference type="Proteomes" id="UP000774000">
    <property type="component" value="Unassembled WGS sequence"/>
</dbReference>
<protein>
    <submittedName>
        <fullName evidence="1">Uncharacterized membrane protein YgaE (UPF0421/DUF939 family)</fullName>
    </submittedName>
</protein>